<proteinExistence type="predicted"/>
<dbReference type="Pfam" id="PF13187">
    <property type="entry name" value="Fer4_9"/>
    <property type="match status" value="1"/>
</dbReference>
<dbReference type="GO" id="GO:0051536">
    <property type="term" value="F:iron-sulfur cluster binding"/>
    <property type="evidence" value="ECO:0007669"/>
    <property type="project" value="UniProtKB-KW"/>
</dbReference>
<dbReference type="InterPro" id="IPR017896">
    <property type="entry name" value="4Fe4S_Fe-S-bd"/>
</dbReference>
<reference evidence="5 6" key="1">
    <citation type="submission" date="2016-11" db="EMBL/GenBank/DDBJ databases">
        <authorList>
            <person name="Jaros S."/>
            <person name="Januszkiewicz K."/>
            <person name="Wedrychowicz H."/>
        </authorList>
    </citation>
    <scope>NUCLEOTIDE SEQUENCE [LARGE SCALE GENOMIC DNA]</scope>
    <source>
        <strain evidence="5 6">DSM 13106</strain>
    </source>
</reference>
<accession>A0A1M5WGH3</accession>
<dbReference type="OrthoDB" id="9773828at2"/>
<dbReference type="PROSITE" id="PS00198">
    <property type="entry name" value="4FE4S_FER_1"/>
    <property type="match status" value="1"/>
</dbReference>
<name>A0A1M5WGH3_9FIRM</name>
<dbReference type="PROSITE" id="PS51379">
    <property type="entry name" value="4FE4S_FER_2"/>
    <property type="match status" value="1"/>
</dbReference>
<keyword evidence="3" id="KW-0411">Iron-sulfur</keyword>
<dbReference type="STRING" id="1123281.SAMN02745180_01228"/>
<evidence type="ECO:0000256" key="2">
    <source>
        <dbReference type="ARBA" id="ARBA00023004"/>
    </source>
</evidence>
<dbReference type="AlphaFoldDB" id="A0A1M5WGH3"/>
<feature type="domain" description="4Fe-4S ferredoxin-type" evidence="4">
    <location>
        <begin position="339"/>
        <end position="367"/>
    </location>
</feature>
<dbReference type="RefSeq" id="WP_072743917.1">
    <property type="nucleotide sequence ID" value="NZ_FQXR01000005.1"/>
</dbReference>
<evidence type="ECO:0000313" key="5">
    <source>
        <dbReference type="EMBL" id="SHH86621.1"/>
    </source>
</evidence>
<keyword evidence="1" id="KW-0479">Metal-binding</keyword>
<evidence type="ECO:0000256" key="1">
    <source>
        <dbReference type="ARBA" id="ARBA00022723"/>
    </source>
</evidence>
<dbReference type="InterPro" id="IPR023210">
    <property type="entry name" value="NADP_OxRdtase_dom"/>
</dbReference>
<evidence type="ECO:0000259" key="4">
    <source>
        <dbReference type="PROSITE" id="PS51379"/>
    </source>
</evidence>
<dbReference type="InterPro" id="IPR036812">
    <property type="entry name" value="NAD(P)_OxRdtase_dom_sf"/>
</dbReference>
<dbReference type="InterPro" id="IPR053135">
    <property type="entry name" value="AKR2_Oxidoreductase"/>
</dbReference>
<keyword evidence="6" id="KW-1185">Reference proteome</keyword>
<dbReference type="PANTHER" id="PTHR43312">
    <property type="entry name" value="D-THREO-ALDOSE 1-DEHYDROGENASE"/>
    <property type="match status" value="1"/>
</dbReference>
<evidence type="ECO:0000256" key="3">
    <source>
        <dbReference type="ARBA" id="ARBA00023014"/>
    </source>
</evidence>
<dbReference type="GO" id="GO:0046872">
    <property type="term" value="F:metal ion binding"/>
    <property type="evidence" value="ECO:0007669"/>
    <property type="project" value="UniProtKB-KW"/>
</dbReference>
<dbReference type="PANTHER" id="PTHR43312:SF2">
    <property type="entry name" value="OXIDOREDUCTASE"/>
    <property type="match status" value="1"/>
</dbReference>
<dbReference type="Proteomes" id="UP000184389">
    <property type="component" value="Unassembled WGS sequence"/>
</dbReference>
<organism evidence="5 6">
    <name type="scientific">Sporanaerobacter acetigenes DSM 13106</name>
    <dbReference type="NCBI Taxonomy" id="1123281"/>
    <lineage>
        <taxon>Bacteria</taxon>
        <taxon>Bacillati</taxon>
        <taxon>Bacillota</taxon>
        <taxon>Tissierellia</taxon>
        <taxon>Tissierellales</taxon>
        <taxon>Sporanaerobacteraceae</taxon>
        <taxon>Sporanaerobacter</taxon>
    </lineage>
</organism>
<dbReference type="Pfam" id="PF00248">
    <property type="entry name" value="Aldo_ket_red"/>
    <property type="match status" value="1"/>
</dbReference>
<dbReference type="Gene3D" id="3.20.20.100">
    <property type="entry name" value="NADP-dependent oxidoreductase domain"/>
    <property type="match status" value="1"/>
</dbReference>
<keyword evidence="2" id="KW-0408">Iron</keyword>
<gene>
    <name evidence="5" type="ORF">SAMN02745180_01228</name>
</gene>
<dbReference type="CDD" id="cd19096">
    <property type="entry name" value="AKR_Fe-S_oxidoreductase"/>
    <property type="match status" value="1"/>
</dbReference>
<dbReference type="InterPro" id="IPR017900">
    <property type="entry name" value="4Fe4S_Fe_S_CS"/>
</dbReference>
<evidence type="ECO:0000313" key="6">
    <source>
        <dbReference type="Proteomes" id="UP000184389"/>
    </source>
</evidence>
<dbReference type="EMBL" id="FQXR01000005">
    <property type="protein sequence ID" value="SHH86621.1"/>
    <property type="molecule type" value="Genomic_DNA"/>
</dbReference>
<dbReference type="SUPFAM" id="SSF51430">
    <property type="entry name" value="NAD(P)-linked oxidoreductase"/>
    <property type="match status" value="1"/>
</dbReference>
<sequence length="377" mass="43695">MQYRNFTKDNLKVSALGFGCMRFPILDNDSSKINKEKAIEMVRYAIDNGVNYVDTAYPYHQGNSEYVVGKALKDGYREKTYLATKLPVWLTNSYEDFNKYLDEQLCKLDTDYIDFYLLHSLDKRSWDKIKSLDVLKFLDEAKKSRKIKYAGFSFHDELDVFKEIVDSYDWDFCQIQLNYLDRDYQAGEEGLRYAHEKGLSVVIMEPVKGGKLSKPSDEIKAIWDLNDIKRTPSEWAIRWVLNHDEVSVMLSGMSIMNQVKENIQTVSSTLPNSLKETELKLIDKVTSVYKKKIKVGCTGCEYCLPCPQNVNIPDIFDIYNSVYVFGVEENSKKIYKSYIEKEMDASRCVECGKCEAICPQNIEIRKHLKVAHNILSE</sequence>
<protein>
    <recommendedName>
        <fullName evidence="4">4Fe-4S ferredoxin-type domain-containing protein</fullName>
    </recommendedName>
</protein>